<dbReference type="EMBL" id="BMAV01008670">
    <property type="protein sequence ID" value="GFY52381.1"/>
    <property type="molecule type" value="Genomic_DNA"/>
</dbReference>
<comment type="caution">
    <text evidence="1">The sequence shown here is derived from an EMBL/GenBank/DDBJ whole genome shotgun (WGS) entry which is preliminary data.</text>
</comment>
<evidence type="ECO:0000313" key="2">
    <source>
        <dbReference type="Proteomes" id="UP000886998"/>
    </source>
</evidence>
<evidence type="ECO:0008006" key="3">
    <source>
        <dbReference type="Google" id="ProtNLM"/>
    </source>
</evidence>
<dbReference type="Proteomes" id="UP000886998">
    <property type="component" value="Unassembled WGS sequence"/>
</dbReference>
<protein>
    <recommendedName>
        <fullName evidence="3">TTF-type domain-containing protein</fullName>
    </recommendedName>
</protein>
<keyword evidence="2" id="KW-1185">Reference proteome</keyword>
<dbReference type="OrthoDB" id="10570320at2759"/>
<gene>
    <name evidence="1" type="ORF">TNIN_111481</name>
</gene>
<organism evidence="1 2">
    <name type="scientific">Trichonephila inaurata madagascariensis</name>
    <dbReference type="NCBI Taxonomy" id="2747483"/>
    <lineage>
        <taxon>Eukaryota</taxon>
        <taxon>Metazoa</taxon>
        <taxon>Ecdysozoa</taxon>
        <taxon>Arthropoda</taxon>
        <taxon>Chelicerata</taxon>
        <taxon>Arachnida</taxon>
        <taxon>Araneae</taxon>
        <taxon>Araneomorphae</taxon>
        <taxon>Entelegynae</taxon>
        <taxon>Araneoidea</taxon>
        <taxon>Nephilidae</taxon>
        <taxon>Trichonephila</taxon>
        <taxon>Trichonephila inaurata</taxon>
    </lineage>
</organism>
<accession>A0A8X7C0Q0</accession>
<evidence type="ECO:0000313" key="1">
    <source>
        <dbReference type="EMBL" id="GFY52381.1"/>
    </source>
</evidence>
<name>A0A8X7C0Q0_9ARAC</name>
<sequence length="129" mass="15224">MYRYPKYLTQDLEADFSDSEHCYESVKIKRKLSTKLFFDELPSGEKYQRDWLLYLKSEGQVFCFYCLLLQSDRKRGVLAAGCNDWKNSFALASQLERSDDHRANVLTFLLRKGAKTQSRMQSKVNMTKR</sequence>
<reference evidence="1" key="1">
    <citation type="submission" date="2020-08" db="EMBL/GenBank/DDBJ databases">
        <title>Multicomponent nature underlies the extraordinary mechanical properties of spider dragline silk.</title>
        <authorList>
            <person name="Kono N."/>
            <person name="Nakamura H."/>
            <person name="Mori M."/>
            <person name="Yoshida Y."/>
            <person name="Ohtoshi R."/>
            <person name="Malay A.D."/>
            <person name="Moran D.A.P."/>
            <person name="Tomita M."/>
            <person name="Numata K."/>
            <person name="Arakawa K."/>
        </authorList>
    </citation>
    <scope>NUCLEOTIDE SEQUENCE</scope>
</reference>
<proteinExistence type="predicted"/>
<dbReference type="AlphaFoldDB" id="A0A8X7C0Q0"/>